<accession>A0ABV5LB94</accession>
<keyword evidence="3" id="KW-1185">Reference proteome</keyword>
<feature type="compositionally biased region" description="Polar residues" evidence="1">
    <location>
        <begin position="1"/>
        <end position="13"/>
    </location>
</feature>
<evidence type="ECO:0000313" key="2">
    <source>
        <dbReference type="EMBL" id="MFB9348795.1"/>
    </source>
</evidence>
<comment type="caution">
    <text evidence="2">The sequence shown here is derived from an EMBL/GenBank/DDBJ whole genome shotgun (WGS) entry which is preliminary data.</text>
</comment>
<dbReference type="Proteomes" id="UP001589753">
    <property type="component" value="Unassembled WGS sequence"/>
</dbReference>
<feature type="region of interest" description="Disordered" evidence="1">
    <location>
        <begin position="1"/>
        <end position="36"/>
    </location>
</feature>
<dbReference type="EMBL" id="JBHMDI010000033">
    <property type="protein sequence ID" value="MFB9348795.1"/>
    <property type="molecule type" value="Genomic_DNA"/>
</dbReference>
<sequence length="54" mass="5942">MSTPVPAWHTSSPMAAPRPTRQAVRTERSTSTGRRRAIVRVVSGDPARIRDASR</sequence>
<reference evidence="2 3" key="1">
    <citation type="submission" date="2024-09" db="EMBL/GenBank/DDBJ databases">
        <authorList>
            <person name="Sun Q."/>
            <person name="Mori K."/>
        </authorList>
    </citation>
    <scope>NUCLEOTIDE SEQUENCE [LARGE SCALE GENOMIC DNA]</scope>
    <source>
        <strain evidence="2 3">JCM 9767</strain>
    </source>
</reference>
<protein>
    <submittedName>
        <fullName evidence="2">Uncharacterized protein</fullName>
    </submittedName>
</protein>
<name>A0ABV5LB94_9ACTN</name>
<organism evidence="2 3">
    <name type="scientific">Streptomyces heliomycini</name>
    <dbReference type="NCBI Taxonomy" id="284032"/>
    <lineage>
        <taxon>Bacteria</taxon>
        <taxon>Bacillati</taxon>
        <taxon>Actinomycetota</taxon>
        <taxon>Actinomycetes</taxon>
        <taxon>Kitasatosporales</taxon>
        <taxon>Streptomycetaceae</taxon>
        <taxon>Streptomyces</taxon>
    </lineage>
</organism>
<dbReference type="RefSeq" id="WP_234392630.1">
    <property type="nucleotide sequence ID" value="NZ_JBHMDI010000033.1"/>
</dbReference>
<gene>
    <name evidence="2" type="ORF">ACFFUA_15210</name>
</gene>
<evidence type="ECO:0000256" key="1">
    <source>
        <dbReference type="SAM" id="MobiDB-lite"/>
    </source>
</evidence>
<evidence type="ECO:0000313" key="3">
    <source>
        <dbReference type="Proteomes" id="UP001589753"/>
    </source>
</evidence>
<proteinExistence type="predicted"/>